<dbReference type="Pfam" id="PF12318">
    <property type="entry name" value="FAD-SLDH"/>
    <property type="match status" value="1"/>
</dbReference>
<comment type="caution">
    <text evidence="1">The sequence shown here is derived from an EMBL/GenBank/DDBJ whole genome shotgun (WGS) entry which is preliminary data.</text>
</comment>
<evidence type="ECO:0000313" key="1">
    <source>
        <dbReference type="EMBL" id="MFE9599913.1"/>
    </source>
</evidence>
<dbReference type="InterPro" id="IPR024651">
    <property type="entry name" value="FAD-SLDH_ssu"/>
</dbReference>
<dbReference type="RefSeq" id="WP_388106071.1">
    <property type="nucleotide sequence ID" value="NZ_JBIAHM010000004.1"/>
</dbReference>
<evidence type="ECO:0000313" key="2">
    <source>
        <dbReference type="Proteomes" id="UP001601303"/>
    </source>
</evidence>
<keyword evidence="2" id="KW-1185">Reference proteome</keyword>
<dbReference type="EMBL" id="JBIAHM010000004">
    <property type="protein sequence ID" value="MFE9599913.1"/>
    <property type="molecule type" value="Genomic_DNA"/>
</dbReference>
<proteinExistence type="predicted"/>
<organism evidence="1 2">
    <name type="scientific">Streptomyces hokutonensis</name>
    <dbReference type="NCBI Taxonomy" id="1306990"/>
    <lineage>
        <taxon>Bacteria</taxon>
        <taxon>Bacillati</taxon>
        <taxon>Actinomycetota</taxon>
        <taxon>Actinomycetes</taxon>
        <taxon>Kitasatosporales</taxon>
        <taxon>Streptomycetaceae</taxon>
        <taxon>Streptomyces</taxon>
    </lineage>
</organism>
<gene>
    <name evidence="1" type="ORF">ACFYNQ_15225</name>
</gene>
<sequence>MTPAAEFLALSQLLTAEPALDPAIADAYRARLTGAFPSDLPRLLDAYVQAAAQADPAAALQAALDADTALARVARETIAVWFTSEFTRADGKTDPPDTAEHYRSGLIWQVIKAHPIAAAPVPPAPSGYGYWTEHP</sequence>
<reference evidence="1 2" key="1">
    <citation type="submission" date="2024-10" db="EMBL/GenBank/DDBJ databases">
        <title>The Natural Products Discovery Center: Release of the First 8490 Sequenced Strains for Exploring Actinobacteria Biosynthetic Diversity.</title>
        <authorList>
            <person name="Kalkreuter E."/>
            <person name="Kautsar S.A."/>
            <person name="Yang D."/>
            <person name="Bader C.D."/>
            <person name="Teijaro C.N."/>
            <person name="Fluegel L."/>
            <person name="Davis C.M."/>
            <person name="Simpson J.R."/>
            <person name="Lauterbach L."/>
            <person name="Steele A.D."/>
            <person name="Gui C."/>
            <person name="Meng S."/>
            <person name="Li G."/>
            <person name="Viehrig K."/>
            <person name="Ye F."/>
            <person name="Su P."/>
            <person name="Kiefer A.F."/>
            <person name="Nichols A."/>
            <person name="Cepeda A.J."/>
            <person name="Yan W."/>
            <person name="Fan B."/>
            <person name="Jiang Y."/>
            <person name="Adhikari A."/>
            <person name="Zheng C.-J."/>
            <person name="Schuster L."/>
            <person name="Cowan T.M."/>
            <person name="Smanski M.J."/>
            <person name="Chevrette M.G."/>
            <person name="De Carvalho L.P.S."/>
            <person name="Shen B."/>
        </authorList>
    </citation>
    <scope>NUCLEOTIDE SEQUENCE [LARGE SCALE GENOMIC DNA]</scope>
    <source>
        <strain evidence="1 2">NPDC006488</strain>
    </source>
</reference>
<dbReference type="Proteomes" id="UP001601303">
    <property type="component" value="Unassembled WGS sequence"/>
</dbReference>
<accession>A0ABW6M191</accession>
<name>A0ABW6M191_9ACTN</name>
<protein>
    <submittedName>
        <fullName evidence="1">Sugar dehydrogenase complex small subunit</fullName>
    </submittedName>
</protein>